<dbReference type="PROSITE" id="PS50977">
    <property type="entry name" value="HTH_TETR_2"/>
    <property type="match status" value="1"/>
</dbReference>
<proteinExistence type="predicted"/>
<dbReference type="InterPro" id="IPR036388">
    <property type="entry name" value="WH-like_DNA-bd_sf"/>
</dbReference>
<dbReference type="GO" id="GO:0003700">
    <property type="term" value="F:DNA-binding transcription factor activity"/>
    <property type="evidence" value="ECO:0007669"/>
    <property type="project" value="InterPro"/>
</dbReference>
<dbReference type="SUPFAM" id="SSF46689">
    <property type="entry name" value="Homeodomain-like"/>
    <property type="match status" value="1"/>
</dbReference>
<evidence type="ECO:0000259" key="7">
    <source>
        <dbReference type="PROSITE" id="PS50977"/>
    </source>
</evidence>
<dbReference type="EMBL" id="JAMRXG010000004">
    <property type="protein sequence ID" value="MCM6773876.1"/>
    <property type="molecule type" value="Genomic_DNA"/>
</dbReference>
<dbReference type="CDD" id="cd07377">
    <property type="entry name" value="WHTH_GntR"/>
    <property type="match status" value="1"/>
</dbReference>
<dbReference type="InterPro" id="IPR004111">
    <property type="entry name" value="Repressor_TetR_C"/>
</dbReference>
<dbReference type="SUPFAM" id="SSF48498">
    <property type="entry name" value="Tetracyclin repressor-like, C-terminal domain"/>
    <property type="match status" value="1"/>
</dbReference>
<dbReference type="SUPFAM" id="SSF46785">
    <property type="entry name" value="Winged helix' DNA-binding domain"/>
    <property type="match status" value="1"/>
</dbReference>
<feature type="domain" description="HTH tetR-type" evidence="7">
    <location>
        <begin position="98"/>
        <end position="158"/>
    </location>
</feature>
<evidence type="ECO:0000259" key="6">
    <source>
        <dbReference type="PROSITE" id="PS50949"/>
    </source>
</evidence>
<dbReference type="InterPro" id="IPR036390">
    <property type="entry name" value="WH_DNA-bd_sf"/>
</dbReference>
<dbReference type="SMART" id="SM00345">
    <property type="entry name" value="HTH_GNTR"/>
    <property type="match status" value="1"/>
</dbReference>
<evidence type="ECO:0000256" key="5">
    <source>
        <dbReference type="SAM" id="MobiDB-lite"/>
    </source>
</evidence>
<dbReference type="Gene3D" id="1.10.10.60">
    <property type="entry name" value="Homeodomain-like"/>
    <property type="match status" value="1"/>
</dbReference>
<feature type="compositionally biased region" description="Pro residues" evidence="5">
    <location>
        <begin position="76"/>
        <end position="87"/>
    </location>
</feature>
<dbReference type="GO" id="GO:0045892">
    <property type="term" value="P:negative regulation of DNA-templated transcription"/>
    <property type="evidence" value="ECO:0007669"/>
    <property type="project" value="InterPro"/>
</dbReference>
<reference evidence="8" key="1">
    <citation type="submission" date="2022-06" db="EMBL/GenBank/DDBJ databases">
        <title>Novel species in genus nocardia.</title>
        <authorList>
            <person name="Li F."/>
        </authorList>
    </citation>
    <scope>NUCLEOTIDE SEQUENCE</scope>
    <source>
        <strain evidence="8">CDC141</strain>
    </source>
</reference>
<keyword evidence="9" id="KW-1185">Reference proteome</keyword>
<dbReference type="Gene3D" id="1.10.10.10">
    <property type="entry name" value="Winged helix-like DNA-binding domain superfamily/Winged helix DNA-binding domain"/>
    <property type="match status" value="1"/>
</dbReference>
<dbReference type="AlphaFoldDB" id="A0A9X2IYF9"/>
<evidence type="ECO:0000256" key="2">
    <source>
        <dbReference type="ARBA" id="ARBA00023125"/>
    </source>
</evidence>
<dbReference type="Proteomes" id="UP001139157">
    <property type="component" value="Unassembled WGS sequence"/>
</dbReference>
<dbReference type="RefSeq" id="WP_251910957.1">
    <property type="nucleotide sequence ID" value="NZ_JAMRXG010000004.1"/>
</dbReference>
<dbReference type="InterPro" id="IPR000524">
    <property type="entry name" value="Tscrpt_reg_HTH_GntR"/>
</dbReference>
<organism evidence="8 9">
    <name type="scientific">Nocardia pulmonis</name>
    <dbReference type="NCBI Taxonomy" id="2951408"/>
    <lineage>
        <taxon>Bacteria</taxon>
        <taxon>Bacillati</taxon>
        <taxon>Actinomycetota</taxon>
        <taxon>Actinomycetes</taxon>
        <taxon>Mycobacteriales</taxon>
        <taxon>Nocardiaceae</taxon>
        <taxon>Nocardia</taxon>
    </lineage>
</organism>
<evidence type="ECO:0000313" key="9">
    <source>
        <dbReference type="Proteomes" id="UP001139157"/>
    </source>
</evidence>
<gene>
    <name evidence="8" type="ORF">NDR86_10380</name>
</gene>
<keyword evidence="2 4" id="KW-0238">DNA-binding</keyword>
<dbReference type="InterPro" id="IPR001647">
    <property type="entry name" value="HTH_TetR"/>
</dbReference>
<dbReference type="InterPro" id="IPR036271">
    <property type="entry name" value="Tet_transcr_reg_TetR-rel_C_sf"/>
</dbReference>
<dbReference type="GO" id="GO:0003677">
    <property type="term" value="F:DNA binding"/>
    <property type="evidence" value="ECO:0007669"/>
    <property type="project" value="UniProtKB-UniRule"/>
</dbReference>
<dbReference type="PANTHER" id="PTHR44846">
    <property type="entry name" value="MANNOSYL-D-GLYCERATE TRANSPORT/METABOLISM SYSTEM REPRESSOR MNGR-RELATED"/>
    <property type="match status" value="1"/>
</dbReference>
<dbReference type="PROSITE" id="PS50949">
    <property type="entry name" value="HTH_GNTR"/>
    <property type="match status" value="1"/>
</dbReference>
<dbReference type="InterPro" id="IPR050679">
    <property type="entry name" value="Bact_HTH_transcr_reg"/>
</dbReference>
<dbReference type="Pfam" id="PF02909">
    <property type="entry name" value="TetR_C_1"/>
    <property type="match status" value="1"/>
</dbReference>
<sequence length="313" mass="34192">MEIPGHPLEPPYQRIAAEIRHRIETGSLQPGDPVPSTRQLTRRYGVAMATATKALSLLRRDGLVEPVAGVGTVVRPRPPARPGPRPVRPAWSAASDPRPHRDAIVRTGIAIADAEGLRAVSMRRIGAELGVGAMALYRYVGNKEELSALMADAVFGEEPLPEPGPTDWLDRLELLARQRWRMYRRHPWVAGLVASLADPPLLPHAIAQVEWSLVGTRALGLEPIVVARAMITLAGYVTGIAVSWATESRSLGEPDGFRRSSDASAVDAIFGSGRFPLVTELEVELDELRDMDAMFEFGLRRQLDGLAAYLGRR</sequence>
<dbReference type="Gene3D" id="1.10.357.10">
    <property type="entry name" value="Tetracycline Repressor, domain 2"/>
    <property type="match status" value="1"/>
</dbReference>
<keyword evidence="1" id="KW-0805">Transcription regulation</keyword>
<accession>A0A9X2IYF9</accession>
<dbReference type="PANTHER" id="PTHR44846:SF17">
    <property type="entry name" value="GNTR-FAMILY TRANSCRIPTIONAL REGULATOR"/>
    <property type="match status" value="1"/>
</dbReference>
<evidence type="ECO:0000256" key="3">
    <source>
        <dbReference type="ARBA" id="ARBA00023163"/>
    </source>
</evidence>
<name>A0A9X2IYF9_9NOCA</name>
<feature type="region of interest" description="Disordered" evidence="5">
    <location>
        <begin position="75"/>
        <end position="98"/>
    </location>
</feature>
<evidence type="ECO:0000256" key="1">
    <source>
        <dbReference type="ARBA" id="ARBA00023015"/>
    </source>
</evidence>
<keyword evidence="3" id="KW-0804">Transcription</keyword>
<comment type="caution">
    <text evidence="8">The sequence shown here is derived from an EMBL/GenBank/DDBJ whole genome shotgun (WGS) entry which is preliminary data.</text>
</comment>
<evidence type="ECO:0000313" key="8">
    <source>
        <dbReference type="EMBL" id="MCM6773876.1"/>
    </source>
</evidence>
<protein>
    <submittedName>
        <fullName evidence="8">TetR/AcrR family transcriptional regulator C-terminal domain-containing protein</fullName>
    </submittedName>
</protein>
<dbReference type="InterPro" id="IPR009057">
    <property type="entry name" value="Homeodomain-like_sf"/>
</dbReference>
<dbReference type="Pfam" id="PF00392">
    <property type="entry name" value="GntR"/>
    <property type="match status" value="1"/>
</dbReference>
<dbReference type="Pfam" id="PF00440">
    <property type="entry name" value="TetR_N"/>
    <property type="match status" value="1"/>
</dbReference>
<feature type="DNA-binding region" description="H-T-H motif" evidence="4">
    <location>
        <begin position="121"/>
        <end position="140"/>
    </location>
</feature>
<evidence type="ECO:0000256" key="4">
    <source>
        <dbReference type="PROSITE-ProRule" id="PRU00335"/>
    </source>
</evidence>
<feature type="domain" description="HTH gntR-type" evidence="6">
    <location>
        <begin position="9"/>
        <end position="77"/>
    </location>
</feature>